<evidence type="ECO:0000256" key="6">
    <source>
        <dbReference type="ARBA" id="ARBA00023242"/>
    </source>
</evidence>
<keyword evidence="5" id="KW-0804">Transcription</keyword>
<evidence type="ECO:0000256" key="7">
    <source>
        <dbReference type="SAM" id="Phobius"/>
    </source>
</evidence>
<dbReference type="SUPFAM" id="SSF57701">
    <property type="entry name" value="Zn2/Cys6 DNA-binding domain"/>
    <property type="match status" value="1"/>
</dbReference>
<evidence type="ECO:0000256" key="4">
    <source>
        <dbReference type="ARBA" id="ARBA00023125"/>
    </source>
</evidence>
<keyword evidence="7" id="KW-0472">Membrane</keyword>
<keyword evidence="10" id="KW-1185">Reference proteome</keyword>
<evidence type="ECO:0000256" key="3">
    <source>
        <dbReference type="ARBA" id="ARBA00023015"/>
    </source>
</evidence>
<reference evidence="9 10" key="1">
    <citation type="submission" date="2013-12" db="EMBL/GenBank/DDBJ databases">
        <authorList>
            <person name="Cubeta M."/>
            <person name="Pakala S."/>
            <person name="Fedorova N."/>
            <person name="Thomas E."/>
            <person name="Dean R."/>
            <person name="Jabaji S."/>
            <person name="Neate S."/>
            <person name="Toda T."/>
            <person name="Tavantzis S."/>
            <person name="Vilgalys R."/>
            <person name="Bharathan N."/>
            <person name="Pakala S."/>
            <person name="Losada L.S."/>
            <person name="Zafar N."/>
            <person name="Nierman W."/>
        </authorList>
    </citation>
    <scope>NUCLEOTIDE SEQUENCE [LARGE SCALE GENOMIC DNA]</scope>
    <source>
        <strain evidence="9 10">123E</strain>
    </source>
</reference>
<keyword evidence="4" id="KW-0238">DNA-binding</keyword>
<evidence type="ECO:0000256" key="1">
    <source>
        <dbReference type="ARBA" id="ARBA00022723"/>
    </source>
</evidence>
<dbReference type="SMART" id="SM00066">
    <property type="entry name" value="GAL4"/>
    <property type="match status" value="1"/>
</dbReference>
<keyword evidence="6" id="KW-0539">Nucleus</keyword>
<proteinExistence type="predicted"/>
<keyword evidence="3" id="KW-0805">Transcription regulation</keyword>
<dbReference type="EMBL" id="AZST01000843">
    <property type="protein sequence ID" value="KEP47095.1"/>
    <property type="molecule type" value="Genomic_DNA"/>
</dbReference>
<dbReference type="GO" id="GO:0003677">
    <property type="term" value="F:DNA binding"/>
    <property type="evidence" value="ECO:0007669"/>
    <property type="project" value="UniProtKB-KW"/>
</dbReference>
<dbReference type="GO" id="GO:0008270">
    <property type="term" value="F:zinc ion binding"/>
    <property type="evidence" value="ECO:0007669"/>
    <property type="project" value="InterPro"/>
</dbReference>
<evidence type="ECO:0000313" key="10">
    <source>
        <dbReference type="Proteomes" id="UP000027456"/>
    </source>
</evidence>
<dbReference type="AlphaFoldDB" id="A0A074RP16"/>
<evidence type="ECO:0000259" key="8">
    <source>
        <dbReference type="PROSITE" id="PS50048"/>
    </source>
</evidence>
<evidence type="ECO:0000256" key="5">
    <source>
        <dbReference type="ARBA" id="ARBA00023163"/>
    </source>
</evidence>
<evidence type="ECO:0000313" key="9">
    <source>
        <dbReference type="EMBL" id="KEP47095.1"/>
    </source>
</evidence>
<organism evidence="9 10">
    <name type="scientific">Rhizoctonia solani 123E</name>
    <dbReference type="NCBI Taxonomy" id="1423351"/>
    <lineage>
        <taxon>Eukaryota</taxon>
        <taxon>Fungi</taxon>
        <taxon>Dikarya</taxon>
        <taxon>Basidiomycota</taxon>
        <taxon>Agaricomycotina</taxon>
        <taxon>Agaricomycetes</taxon>
        <taxon>Cantharellales</taxon>
        <taxon>Ceratobasidiaceae</taxon>
        <taxon>Rhizoctonia</taxon>
    </lineage>
</organism>
<dbReference type="CDD" id="cd00067">
    <property type="entry name" value="GAL4"/>
    <property type="match status" value="1"/>
</dbReference>
<dbReference type="PROSITE" id="PS50048">
    <property type="entry name" value="ZN2_CY6_FUNGAL_2"/>
    <property type="match status" value="1"/>
</dbReference>
<dbReference type="InterPro" id="IPR001138">
    <property type="entry name" value="Zn2Cys6_DnaBD"/>
</dbReference>
<dbReference type="InterPro" id="IPR036864">
    <property type="entry name" value="Zn2-C6_fun-type_DNA-bd_sf"/>
</dbReference>
<keyword evidence="7" id="KW-0812">Transmembrane</keyword>
<dbReference type="HOGENOM" id="CLU_2321667_0_0_1"/>
<dbReference type="Gene3D" id="4.10.240.10">
    <property type="entry name" value="Zn(2)-C6 fungal-type DNA-binding domain"/>
    <property type="match status" value="1"/>
</dbReference>
<accession>A0A074RP16</accession>
<evidence type="ECO:0000256" key="2">
    <source>
        <dbReference type="ARBA" id="ARBA00022833"/>
    </source>
</evidence>
<dbReference type="PANTHER" id="PTHR36206">
    <property type="entry name" value="ASPERCRYPTIN BIOSYNTHESIS CLUSTER-SPECIFIC TRANSCRIPTION REGULATOR ATNN-RELATED"/>
    <property type="match status" value="1"/>
</dbReference>
<comment type="caution">
    <text evidence="9">The sequence shown here is derived from an EMBL/GenBank/DDBJ whole genome shotgun (WGS) entry which is preliminary data.</text>
</comment>
<keyword evidence="7" id="KW-1133">Transmembrane helix</keyword>
<dbReference type="OrthoDB" id="5419315at2759"/>
<dbReference type="InterPro" id="IPR052360">
    <property type="entry name" value="Transcr_Regulatory_Proteins"/>
</dbReference>
<dbReference type="Proteomes" id="UP000027456">
    <property type="component" value="Unassembled WGS sequence"/>
</dbReference>
<feature type="transmembrane region" description="Helical" evidence="7">
    <location>
        <begin position="76"/>
        <end position="99"/>
    </location>
</feature>
<dbReference type="PANTHER" id="PTHR36206:SF12">
    <property type="entry name" value="ASPERCRYPTIN BIOSYNTHESIS CLUSTER-SPECIFIC TRANSCRIPTION REGULATOR ATNN-RELATED"/>
    <property type="match status" value="1"/>
</dbReference>
<dbReference type="GO" id="GO:0000981">
    <property type="term" value="F:DNA-binding transcription factor activity, RNA polymerase II-specific"/>
    <property type="evidence" value="ECO:0007669"/>
    <property type="project" value="InterPro"/>
</dbReference>
<dbReference type="Pfam" id="PF00172">
    <property type="entry name" value="Zn_clus"/>
    <property type="match status" value="1"/>
</dbReference>
<protein>
    <submittedName>
        <fullName evidence="9">Fungal Zn(2)-cys(6) binuclear cluster domain protein</fullName>
    </submittedName>
</protein>
<keyword evidence="2" id="KW-0862">Zinc</keyword>
<sequence>MPKSIVVPKRSVGGCLTCKRRKKKCDEQKPHCKRCIQGDFYCLGYGSSQNDYVNIPSHNTHVGFFHRASHHFTRDVSGSLCSTSLVSLLIVVVIIRVLMELMDRI</sequence>
<gene>
    <name evidence="9" type="ORF">V565_168510</name>
</gene>
<feature type="domain" description="Zn(2)-C6 fungal-type" evidence="8">
    <location>
        <begin position="14"/>
        <end position="42"/>
    </location>
</feature>
<keyword evidence="1" id="KW-0479">Metal-binding</keyword>
<dbReference type="PROSITE" id="PS00463">
    <property type="entry name" value="ZN2_CY6_FUNGAL_1"/>
    <property type="match status" value="1"/>
</dbReference>
<name>A0A074RP16_9AGAM</name>